<sequence>MPQSTISEFSAYNLTVMSIMITHHNHVKNIRVKLPPNILVLQLQQLIILVHPRRSLEIRATLKILVEAEVFPHRPSTLIFEELIHQSSDGRTLLTSALEQ</sequence>
<name>A0ABU6YCE6_9FABA</name>
<dbReference type="Proteomes" id="UP001341840">
    <property type="component" value="Unassembled WGS sequence"/>
</dbReference>
<gene>
    <name evidence="1" type="ORF">PIB30_026069</name>
</gene>
<evidence type="ECO:0000313" key="1">
    <source>
        <dbReference type="EMBL" id="MED6206363.1"/>
    </source>
</evidence>
<dbReference type="EMBL" id="JASCZI010241752">
    <property type="protein sequence ID" value="MED6206363.1"/>
    <property type="molecule type" value="Genomic_DNA"/>
</dbReference>
<protein>
    <submittedName>
        <fullName evidence="1">Uncharacterized protein</fullName>
    </submittedName>
</protein>
<proteinExistence type="predicted"/>
<keyword evidence="2" id="KW-1185">Reference proteome</keyword>
<reference evidence="1 2" key="1">
    <citation type="journal article" date="2023" name="Plants (Basel)">
        <title>Bridging the Gap: Combining Genomics and Transcriptomics Approaches to Understand Stylosanthes scabra, an Orphan Legume from the Brazilian Caatinga.</title>
        <authorList>
            <person name="Ferreira-Neto J.R.C."/>
            <person name="da Silva M.D."/>
            <person name="Binneck E."/>
            <person name="de Melo N.F."/>
            <person name="da Silva R.H."/>
            <person name="de Melo A.L.T.M."/>
            <person name="Pandolfi V."/>
            <person name="Bustamante F.O."/>
            <person name="Brasileiro-Vidal A.C."/>
            <person name="Benko-Iseppon A.M."/>
        </authorList>
    </citation>
    <scope>NUCLEOTIDE SEQUENCE [LARGE SCALE GENOMIC DNA]</scope>
    <source>
        <tissue evidence="1">Leaves</tissue>
    </source>
</reference>
<comment type="caution">
    <text evidence="1">The sequence shown here is derived from an EMBL/GenBank/DDBJ whole genome shotgun (WGS) entry which is preliminary data.</text>
</comment>
<accession>A0ABU6YCE6</accession>
<organism evidence="1 2">
    <name type="scientific">Stylosanthes scabra</name>
    <dbReference type="NCBI Taxonomy" id="79078"/>
    <lineage>
        <taxon>Eukaryota</taxon>
        <taxon>Viridiplantae</taxon>
        <taxon>Streptophyta</taxon>
        <taxon>Embryophyta</taxon>
        <taxon>Tracheophyta</taxon>
        <taxon>Spermatophyta</taxon>
        <taxon>Magnoliopsida</taxon>
        <taxon>eudicotyledons</taxon>
        <taxon>Gunneridae</taxon>
        <taxon>Pentapetalae</taxon>
        <taxon>rosids</taxon>
        <taxon>fabids</taxon>
        <taxon>Fabales</taxon>
        <taxon>Fabaceae</taxon>
        <taxon>Papilionoideae</taxon>
        <taxon>50 kb inversion clade</taxon>
        <taxon>dalbergioids sensu lato</taxon>
        <taxon>Dalbergieae</taxon>
        <taxon>Pterocarpus clade</taxon>
        <taxon>Stylosanthes</taxon>
    </lineage>
</organism>
<evidence type="ECO:0000313" key="2">
    <source>
        <dbReference type="Proteomes" id="UP001341840"/>
    </source>
</evidence>